<feature type="compositionally biased region" description="Low complexity" evidence="1">
    <location>
        <begin position="287"/>
        <end position="301"/>
    </location>
</feature>
<keyword evidence="3" id="KW-1185">Reference proteome</keyword>
<sequence>MLAIPLALRLAVPPPPQALLSNEQAGAFAEAVTKALQAQDVPAVATSTPLPLDWLVEVTAENQGRTVRPRFRLLDADRKPQAATEGQTVPLRDWANADRALFERIAQETAPKLTQMLLQIEAGRKSTDPQSLTAGPPRLYMLGVQGAPGDGNATLAARMREQLGHQGFVVQDTAEGAGYGLQADVAVVPAGPPGVERVEIQWIVSRRDGQELGRVVQMNELPAGRLNRLWGDIAYVAANEAAGGVKTVVSNALQAPPTTSDAPPLAAPPSTPAAAPAPARPAPAPPQAADLGGPPALPGFR</sequence>
<comment type="caution">
    <text evidence="2">The sequence shown here is derived from an EMBL/GenBank/DDBJ whole genome shotgun (WGS) entry which is preliminary data.</text>
</comment>
<name>A0A327MAI0_9PROT</name>
<protein>
    <submittedName>
        <fullName evidence="2">Uncharacterized protein</fullName>
    </submittedName>
</protein>
<evidence type="ECO:0000313" key="3">
    <source>
        <dbReference type="Proteomes" id="UP000249065"/>
    </source>
</evidence>
<evidence type="ECO:0000256" key="1">
    <source>
        <dbReference type="SAM" id="MobiDB-lite"/>
    </source>
</evidence>
<dbReference type="AlphaFoldDB" id="A0A327MAI0"/>
<dbReference type="EMBL" id="QLIX01000005">
    <property type="protein sequence ID" value="RAI59332.1"/>
    <property type="molecule type" value="Genomic_DNA"/>
</dbReference>
<accession>A0A327MAI0</accession>
<proteinExistence type="predicted"/>
<feature type="compositionally biased region" description="Low complexity" evidence="1">
    <location>
        <begin position="255"/>
        <end position="264"/>
    </location>
</feature>
<gene>
    <name evidence="2" type="ORF">DOO78_09915</name>
</gene>
<organism evidence="2 3">
    <name type="scientific">Roseicella frigidaeris</name>
    <dbReference type="NCBI Taxonomy" id="2230885"/>
    <lineage>
        <taxon>Bacteria</taxon>
        <taxon>Pseudomonadati</taxon>
        <taxon>Pseudomonadota</taxon>
        <taxon>Alphaproteobacteria</taxon>
        <taxon>Acetobacterales</taxon>
        <taxon>Roseomonadaceae</taxon>
        <taxon>Roseicella</taxon>
    </lineage>
</organism>
<dbReference type="Proteomes" id="UP000249065">
    <property type="component" value="Unassembled WGS sequence"/>
</dbReference>
<feature type="region of interest" description="Disordered" evidence="1">
    <location>
        <begin position="254"/>
        <end position="301"/>
    </location>
</feature>
<evidence type="ECO:0000313" key="2">
    <source>
        <dbReference type="EMBL" id="RAI59332.1"/>
    </source>
</evidence>
<reference evidence="3" key="1">
    <citation type="submission" date="2018-06" db="EMBL/GenBank/DDBJ databases">
        <authorList>
            <person name="Khan S.A."/>
        </authorList>
    </citation>
    <scope>NUCLEOTIDE SEQUENCE [LARGE SCALE GENOMIC DNA]</scope>
    <source>
        <strain evidence="3">DB-1506</strain>
    </source>
</reference>